<proteinExistence type="inferred from homology"/>
<keyword evidence="4 5" id="KW-0732">Signal</keyword>
<evidence type="ECO:0000256" key="3">
    <source>
        <dbReference type="ARBA" id="ARBA00022448"/>
    </source>
</evidence>
<name>A0A1S7SBI8_AGRTU</name>
<organism evidence="7 8">
    <name type="scientific">Agrobacterium tumefaciens str. Kerr 14</name>
    <dbReference type="NCBI Taxonomy" id="1183424"/>
    <lineage>
        <taxon>Bacteria</taxon>
        <taxon>Pseudomonadati</taxon>
        <taxon>Pseudomonadota</taxon>
        <taxon>Alphaproteobacteria</taxon>
        <taxon>Hyphomicrobiales</taxon>
        <taxon>Rhizobiaceae</taxon>
        <taxon>Rhizobium/Agrobacterium group</taxon>
        <taxon>Agrobacterium</taxon>
        <taxon>Agrobacterium tumefaciens complex</taxon>
    </lineage>
</organism>
<evidence type="ECO:0000256" key="4">
    <source>
        <dbReference type="ARBA" id="ARBA00022729"/>
    </source>
</evidence>
<dbReference type="GO" id="GO:0015833">
    <property type="term" value="P:peptide transport"/>
    <property type="evidence" value="ECO:0007669"/>
    <property type="project" value="TreeGrafter"/>
</dbReference>
<dbReference type="GO" id="GO:0030288">
    <property type="term" value="C:outer membrane-bounded periplasmic space"/>
    <property type="evidence" value="ECO:0007669"/>
    <property type="project" value="UniProtKB-ARBA"/>
</dbReference>
<feature type="signal peptide" evidence="5">
    <location>
        <begin position="1"/>
        <end position="21"/>
    </location>
</feature>
<dbReference type="PIRSF" id="PIRSF002741">
    <property type="entry name" value="MppA"/>
    <property type="match status" value="1"/>
</dbReference>
<reference evidence="7 8" key="1">
    <citation type="submission" date="2016-01" db="EMBL/GenBank/DDBJ databases">
        <authorList>
            <person name="Oliw E.H."/>
        </authorList>
    </citation>
    <scope>NUCLEOTIDE SEQUENCE [LARGE SCALE GENOMIC DNA]</scope>
    <source>
        <strain evidence="7 8">Kerr 14</strain>
    </source>
</reference>
<accession>A0A1S7SBI8</accession>
<dbReference type="InterPro" id="IPR000914">
    <property type="entry name" value="SBP_5_dom"/>
</dbReference>
<feature type="chain" id="PRO_5012549028" evidence="5">
    <location>
        <begin position="22"/>
        <end position="505"/>
    </location>
</feature>
<gene>
    <name evidence="7" type="ORF">AGR4C_pa60007</name>
</gene>
<dbReference type="Proteomes" id="UP000191897">
    <property type="component" value="Unassembled WGS sequence"/>
</dbReference>
<dbReference type="SUPFAM" id="SSF53850">
    <property type="entry name" value="Periplasmic binding protein-like II"/>
    <property type="match status" value="1"/>
</dbReference>
<dbReference type="InterPro" id="IPR039424">
    <property type="entry name" value="SBP_5"/>
</dbReference>
<dbReference type="Pfam" id="PF00496">
    <property type="entry name" value="SBP_bac_5"/>
    <property type="match status" value="1"/>
</dbReference>
<sequence>MKLGLFLATATAIAIALPAWAQAQTLRVATNGNDLTTLDPHRASASSDLNVVNWMFNGLVRIRPGQINPELIEPDLAESWTSSSDKLTWTFKLRAGVVCQNGNPLTSNDVVNSLKRAANKDTSSFAQDYAAFESIDAVDQAHVKIVLKQQVPSLLGLLVPYHGGNVICSGSTDKNPIGTGPFQFVEYVPQQLVRLRANEKYFRGSPKIKEIVVRYIQSEASRDLAFQSNELDLIAGRFEEEWVQRVAKLPETTVQVIGPGELHSVYINTAKPPLDDIRVREAIAHAIDRNAVVKFRGTSIAKPATSVIPSGYLGSIETDLPKYDPALSKKLLSEAGLSSGLTIKAIESSVPSMISTMQVVQSQLRAVGINLELVPVDHATYHSQIRQDLSQLIHYGAARFPVADTYLTQFFASSSIVGTPTGVTNFSHCAVADDEIAAARSGSDLAKQKELWGTAQRKIADAACSVPLYEQGFPWAWKNKLRFAVPIVGSLNLSPPIDETTELKN</sequence>
<feature type="domain" description="Solute-binding protein family 5" evidence="6">
    <location>
        <begin position="72"/>
        <end position="414"/>
    </location>
</feature>
<dbReference type="Gene3D" id="3.10.105.10">
    <property type="entry name" value="Dipeptide-binding Protein, Domain 3"/>
    <property type="match status" value="1"/>
</dbReference>
<keyword evidence="3" id="KW-0813">Transport</keyword>
<dbReference type="RefSeq" id="WP_080867593.1">
    <property type="nucleotide sequence ID" value="NZ_LT009732.1"/>
</dbReference>
<comment type="similarity">
    <text evidence="2">Belongs to the bacterial solute-binding protein 5 family.</text>
</comment>
<evidence type="ECO:0000259" key="6">
    <source>
        <dbReference type="Pfam" id="PF00496"/>
    </source>
</evidence>
<protein>
    <submittedName>
        <fullName evidence="7">Extracellular solute-binding protein, family 5</fullName>
    </submittedName>
</protein>
<dbReference type="InterPro" id="IPR030678">
    <property type="entry name" value="Peptide/Ni-bd"/>
</dbReference>
<evidence type="ECO:0000313" key="7">
    <source>
        <dbReference type="EMBL" id="CUX65709.1"/>
    </source>
</evidence>
<dbReference type="GO" id="GO:0043190">
    <property type="term" value="C:ATP-binding cassette (ABC) transporter complex"/>
    <property type="evidence" value="ECO:0007669"/>
    <property type="project" value="InterPro"/>
</dbReference>
<dbReference type="Gene3D" id="3.40.190.10">
    <property type="entry name" value="Periplasmic binding protein-like II"/>
    <property type="match status" value="1"/>
</dbReference>
<dbReference type="PANTHER" id="PTHR30290:SF9">
    <property type="entry name" value="OLIGOPEPTIDE-BINDING PROTEIN APPA"/>
    <property type="match status" value="1"/>
</dbReference>
<dbReference type="GO" id="GO:1904680">
    <property type="term" value="F:peptide transmembrane transporter activity"/>
    <property type="evidence" value="ECO:0007669"/>
    <property type="project" value="TreeGrafter"/>
</dbReference>
<comment type="subcellular location">
    <subcellularLocation>
        <location evidence="1">Periplasm</location>
    </subcellularLocation>
</comment>
<dbReference type="PANTHER" id="PTHR30290">
    <property type="entry name" value="PERIPLASMIC BINDING COMPONENT OF ABC TRANSPORTER"/>
    <property type="match status" value="1"/>
</dbReference>
<dbReference type="EMBL" id="FBWC01000037">
    <property type="protein sequence ID" value="CUX65709.1"/>
    <property type="molecule type" value="Genomic_DNA"/>
</dbReference>
<dbReference type="AlphaFoldDB" id="A0A1S7SBI8"/>
<evidence type="ECO:0000313" key="8">
    <source>
        <dbReference type="Proteomes" id="UP000191897"/>
    </source>
</evidence>
<dbReference type="CDD" id="cd08508">
    <property type="entry name" value="PBP2_NikA_DppA_OppA_like_1"/>
    <property type="match status" value="1"/>
</dbReference>
<evidence type="ECO:0000256" key="1">
    <source>
        <dbReference type="ARBA" id="ARBA00004418"/>
    </source>
</evidence>
<evidence type="ECO:0000256" key="2">
    <source>
        <dbReference type="ARBA" id="ARBA00005695"/>
    </source>
</evidence>
<evidence type="ECO:0000256" key="5">
    <source>
        <dbReference type="SAM" id="SignalP"/>
    </source>
</evidence>